<evidence type="ECO:0000256" key="1">
    <source>
        <dbReference type="SAM" id="MobiDB-lite"/>
    </source>
</evidence>
<evidence type="ECO:0000313" key="3">
    <source>
        <dbReference type="Proteomes" id="UP000002028"/>
    </source>
</evidence>
<dbReference type="RefSeq" id="WP_012925505.1">
    <property type="nucleotide sequence ID" value="NC_013730.1"/>
</dbReference>
<keyword evidence="3" id="KW-1185">Reference proteome</keyword>
<organism evidence="2 3">
    <name type="scientific">Spirosoma linguale (strain ATCC 33905 / DSM 74 / LMG 10896 / Claus 1)</name>
    <dbReference type="NCBI Taxonomy" id="504472"/>
    <lineage>
        <taxon>Bacteria</taxon>
        <taxon>Pseudomonadati</taxon>
        <taxon>Bacteroidota</taxon>
        <taxon>Cytophagia</taxon>
        <taxon>Cytophagales</taxon>
        <taxon>Cytophagaceae</taxon>
        <taxon>Spirosoma</taxon>
    </lineage>
</organism>
<dbReference type="HOGENOM" id="CLU_2901952_0_0_10"/>
<dbReference type="Proteomes" id="UP000002028">
    <property type="component" value="Chromosome"/>
</dbReference>
<gene>
    <name evidence="2" type="ordered locus">Slin_0899</name>
</gene>
<reference evidence="2 3" key="1">
    <citation type="journal article" date="2010" name="Stand. Genomic Sci.">
        <title>Complete genome sequence of Spirosoma linguale type strain (1).</title>
        <authorList>
            <person name="Lail K."/>
            <person name="Sikorski J."/>
            <person name="Saunders E."/>
            <person name="Lapidus A."/>
            <person name="Glavina Del Rio T."/>
            <person name="Copeland A."/>
            <person name="Tice H."/>
            <person name="Cheng J.-F."/>
            <person name="Lucas S."/>
            <person name="Nolan M."/>
            <person name="Bruce D."/>
            <person name="Goodwin L."/>
            <person name="Pitluck S."/>
            <person name="Ivanova N."/>
            <person name="Mavromatis K."/>
            <person name="Ovchinnikova G."/>
            <person name="Pati A."/>
            <person name="Chen A."/>
            <person name="Palaniappan K."/>
            <person name="Land M."/>
            <person name="Hauser L."/>
            <person name="Chang Y.-J."/>
            <person name="Jeffries C.D."/>
            <person name="Chain P."/>
            <person name="Brettin T."/>
            <person name="Detter J.C."/>
            <person name="Schuetze A."/>
            <person name="Rohde M."/>
            <person name="Tindall B.J."/>
            <person name="Goeker M."/>
            <person name="Bristow J."/>
            <person name="Eisen J.A."/>
            <person name="Markowitz V."/>
            <person name="Hugenholtz P."/>
            <person name="Kyrpides N.C."/>
            <person name="Klenk H.-P."/>
            <person name="Chen F."/>
        </authorList>
    </citation>
    <scope>NUCLEOTIDE SEQUENCE [LARGE SCALE GENOMIC DNA]</scope>
    <source>
        <strain evidence="3">ATCC 33905 / DSM 74 / LMG 10896 / Claus 1</strain>
    </source>
</reference>
<feature type="compositionally biased region" description="Gly residues" evidence="1">
    <location>
        <begin position="53"/>
        <end position="62"/>
    </location>
</feature>
<protein>
    <submittedName>
        <fullName evidence="2">Uncharacterized protein</fullName>
    </submittedName>
</protein>
<dbReference type="STRING" id="504472.Slin_0899"/>
<dbReference type="KEGG" id="sli:Slin_0899"/>
<proteinExistence type="predicted"/>
<name>D2QI65_SPILD</name>
<evidence type="ECO:0000313" key="2">
    <source>
        <dbReference type="EMBL" id="ADB36953.1"/>
    </source>
</evidence>
<dbReference type="AlphaFoldDB" id="D2QI65"/>
<accession>D2QI65</accession>
<feature type="region of interest" description="Disordered" evidence="1">
    <location>
        <begin position="17"/>
        <end position="62"/>
    </location>
</feature>
<sequence>MASKSLSNILNQLKDGVNETGEGFSELTPEEAEELAGGTDVNIGCPKNTGCGPNSGCGGTPK</sequence>
<dbReference type="EMBL" id="CP001769">
    <property type="protein sequence ID" value="ADB36953.1"/>
    <property type="molecule type" value="Genomic_DNA"/>
</dbReference>